<feature type="domain" description="Ricin B lectin" evidence="1">
    <location>
        <begin position="6"/>
        <end position="87"/>
    </location>
</feature>
<dbReference type="Proteomes" id="UP000694501">
    <property type="component" value="Unassembled WGS sequence"/>
</dbReference>
<gene>
    <name evidence="2" type="ORF">JGS22_013575</name>
</gene>
<comment type="caution">
    <text evidence="2">The sequence shown here is derived from an EMBL/GenBank/DDBJ whole genome shotgun (WGS) entry which is preliminary data.</text>
</comment>
<dbReference type="InterPro" id="IPR035992">
    <property type="entry name" value="Ricin_B-like_lectins"/>
</dbReference>
<dbReference type="Pfam" id="PF14200">
    <property type="entry name" value="RicinB_lectin_2"/>
    <property type="match status" value="1"/>
</dbReference>
<accession>A0A949JEQ6</accession>
<dbReference type="Gene3D" id="2.80.10.50">
    <property type="match status" value="1"/>
</dbReference>
<dbReference type="CDD" id="cd00161">
    <property type="entry name" value="beta-trefoil_Ricin-like"/>
    <property type="match status" value="1"/>
</dbReference>
<reference evidence="2" key="1">
    <citation type="submission" date="2021-06" db="EMBL/GenBank/DDBJ databases">
        <title>Sequencing of actinobacteria type strains.</title>
        <authorList>
            <person name="Nguyen G.-S."/>
            <person name="Wentzel A."/>
        </authorList>
    </citation>
    <scope>NUCLEOTIDE SEQUENCE</scope>
    <source>
        <strain evidence="2">P38-E01</strain>
    </source>
</reference>
<protein>
    <submittedName>
        <fullName evidence="2">RICIN domain-containing protein</fullName>
    </submittedName>
</protein>
<organism evidence="2 3">
    <name type="scientific">Streptomyces tardus</name>
    <dbReference type="NCBI Taxonomy" id="2780544"/>
    <lineage>
        <taxon>Bacteria</taxon>
        <taxon>Bacillati</taxon>
        <taxon>Actinomycetota</taxon>
        <taxon>Actinomycetes</taxon>
        <taxon>Kitasatosporales</taxon>
        <taxon>Streptomycetaceae</taxon>
        <taxon>Streptomyces</taxon>
    </lineage>
</organism>
<evidence type="ECO:0000313" key="2">
    <source>
        <dbReference type="EMBL" id="MBU7598616.1"/>
    </source>
</evidence>
<name>A0A949JEQ6_9ACTN</name>
<dbReference type="RefSeq" id="WP_211040978.1">
    <property type="nucleotide sequence ID" value="NZ_JAELVF020000001.1"/>
</dbReference>
<dbReference type="EMBL" id="JAELVF020000001">
    <property type="protein sequence ID" value="MBU7598616.1"/>
    <property type="molecule type" value="Genomic_DNA"/>
</dbReference>
<dbReference type="InterPro" id="IPR000772">
    <property type="entry name" value="Ricin_B_lectin"/>
</dbReference>
<dbReference type="AlphaFoldDB" id="A0A949JEQ6"/>
<evidence type="ECO:0000259" key="1">
    <source>
        <dbReference type="Pfam" id="PF14200"/>
    </source>
</evidence>
<sequence>MSEIDRSFRVRNVGSGLLLEVYGGRTAAGVRVQQGSPPGSGDLAGQLWRITPVYEGSALRHVVSVASGKRLDVTGASLEPGAPIQQWRANNFGAQEWLLEEHVAKPGTYSLVSYLSGLLLEIPGSSKEEGAPALQGEDIDSPFQWWTLEAV</sequence>
<evidence type="ECO:0000313" key="3">
    <source>
        <dbReference type="Proteomes" id="UP000694501"/>
    </source>
</evidence>
<dbReference type="PROSITE" id="PS50231">
    <property type="entry name" value="RICIN_B_LECTIN"/>
    <property type="match status" value="1"/>
</dbReference>
<keyword evidence="3" id="KW-1185">Reference proteome</keyword>
<dbReference type="SUPFAM" id="SSF50370">
    <property type="entry name" value="Ricin B-like lectins"/>
    <property type="match status" value="1"/>
</dbReference>
<proteinExistence type="predicted"/>